<dbReference type="PIRSF" id="PIRSF005859">
    <property type="entry name" value="PBR"/>
    <property type="match status" value="1"/>
</dbReference>
<dbReference type="EMBL" id="FOPU01000045">
    <property type="protein sequence ID" value="SFH94132.1"/>
    <property type="molecule type" value="Genomic_DNA"/>
</dbReference>
<accession>A0A1I3E530</accession>
<dbReference type="PANTHER" id="PTHR10057:SF0">
    <property type="entry name" value="TRANSLOCATOR PROTEIN"/>
    <property type="match status" value="1"/>
</dbReference>
<dbReference type="GO" id="GO:0033013">
    <property type="term" value="P:tetrapyrrole metabolic process"/>
    <property type="evidence" value="ECO:0007669"/>
    <property type="project" value="UniProtKB-ARBA"/>
</dbReference>
<evidence type="ECO:0000256" key="5">
    <source>
        <dbReference type="ARBA" id="ARBA00023136"/>
    </source>
</evidence>
<reference evidence="7 8" key="1">
    <citation type="submission" date="2016-10" db="EMBL/GenBank/DDBJ databases">
        <authorList>
            <person name="de Groot N.N."/>
        </authorList>
    </citation>
    <scope>NUCLEOTIDE SEQUENCE [LARGE SCALE GENOMIC DNA]</scope>
    <source>
        <strain evidence="7 8">DSM 8537</strain>
    </source>
</reference>
<gene>
    <name evidence="7" type="ORF">SAMN04488021_14510</name>
</gene>
<evidence type="ECO:0000256" key="4">
    <source>
        <dbReference type="ARBA" id="ARBA00022989"/>
    </source>
</evidence>
<dbReference type="InterPro" id="IPR038330">
    <property type="entry name" value="TspO/MBR-related_sf"/>
</dbReference>
<evidence type="ECO:0000256" key="3">
    <source>
        <dbReference type="ARBA" id="ARBA00022692"/>
    </source>
</evidence>
<keyword evidence="8" id="KW-1185">Reference proteome</keyword>
<dbReference type="FunFam" id="1.20.1260.100:FF:000001">
    <property type="entry name" value="translocator protein 2"/>
    <property type="match status" value="1"/>
</dbReference>
<evidence type="ECO:0000256" key="1">
    <source>
        <dbReference type="ARBA" id="ARBA00004141"/>
    </source>
</evidence>
<organism evidence="7 8">
    <name type="scientific">Paracoccus aminovorans</name>
    <dbReference type="NCBI Taxonomy" id="34004"/>
    <lineage>
        <taxon>Bacteria</taxon>
        <taxon>Pseudomonadati</taxon>
        <taxon>Pseudomonadota</taxon>
        <taxon>Alphaproteobacteria</taxon>
        <taxon>Rhodobacterales</taxon>
        <taxon>Paracoccaceae</taxon>
        <taxon>Paracoccus</taxon>
    </lineage>
</organism>
<evidence type="ECO:0000256" key="2">
    <source>
        <dbReference type="ARBA" id="ARBA00007524"/>
    </source>
</evidence>
<evidence type="ECO:0000256" key="6">
    <source>
        <dbReference type="SAM" id="Phobius"/>
    </source>
</evidence>
<protein>
    <submittedName>
        <fullName evidence="7">TspO and MBR related proteins</fullName>
    </submittedName>
</protein>
<name>A0A1I3E530_9RHOB</name>
<dbReference type="OrthoDB" id="9795496at2"/>
<dbReference type="Proteomes" id="UP000183635">
    <property type="component" value="Unassembled WGS sequence"/>
</dbReference>
<feature type="transmembrane region" description="Helical" evidence="6">
    <location>
        <begin position="121"/>
        <end position="142"/>
    </location>
</feature>
<feature type="transmembrane region" description="Helical" evidence="6">
    <location>
        <begin position="39"/>
        <end position="57"/>
    </location>
</feature>
<feature type="transmembrane region" description="Helical" evidence="6">
    <location>
        <begin position="93"/>
        <end position="114"/>
    </location>
</feature>
<dbReference type="Pfam" id="PF03073">
    <property type="entry name" value="TspO_MBR"/>
    <property type="match status" value="1"/>
</dbReference>
<dbReference type="Gene3D" id="1.20.1260.100">
    <property type="entry name" value="TspO/MBR protein"/>
    <property type="match status" value="1"/>
</dbReference>
<evidence type="ECO:0000313" key="7">
    <source>
        <dbReference type="EMBL" id="SFH94132.1"/>
    </source>
</evidence>
<keyword evidence="5 6" id="KW-0472">Membrane</keyword>
<evidence type="ECO:0000313" key="8">
    <source>
        <dbReference type="Proteomes" id="UP000183635"/>
    </source>
</evidence>
<keyword evidence="4 6" id="KW-1133">Transmembrane helix</keyword>
<proteinExistence type="inferred from homology"/>
<dbReference type="CDD" id="cd15904">
    <property type="entry name" value="TSPO_MBR"/>
    <property type="match status" value="1"/>
</dbReference>
<dbReference type="InterPro" id="IPR004307">
    <property type="entry name" value="TspO_MBR"/>
</dbReference>
<dbReference type="GO" id="GO:0016020">
    <property type="term" value="C:membrane"/>
    <property type="evidence" value="ECO:0007669"/>
    <property type="project" value="UniProtKB-SubCell"/>
</dbReference>
<dbReference type="STRING" id="34004.SAMN04488021_14510"/>
<sequence>MTFLIFLFACAAAGATGIFFQPGSWYAGLQKPGFTPPGWVFPVAWTTLYVLIAWSAARLAGLPGAGTVLALWALQIALNTLWTPVFFGAHRLGAAMLILAALWLVVAVLMVMAWRLDRLAGALLLPYLAWLTLAGTLNFSIWQNNPGTTG</sequence>
<feature type="transmembrane region" description="Helical" evidence="6">
    <location>
        <begin position="69"/>
        <end position="87"/>
    </location>
</feature>
<dbReference type="AlphaFoldDB" id="A0A1I3E530"/>
<comment type="similarity">
    <text evidence="2">Belongs to the TspO/BZRP family.</text>
</comment>
<dbReference type="PANTHER" id="PTHR10057">
    <property type="entry name" value="PERIPHERAL-TYPE BENZODIAZEPINE RECEPTOR"/>
    <property type="match status" value="1"/>
</dbReference>
<keyword evidence="3 6" id="KW-0812">Transmembrane</keyword>
<dbReference type="RefSeq" id="WP_074970515.1">
    <property type="nucleotide sequence ID" value="NZ_CBCRYP010000045.1"/>
</dbReference>
<comment type="subcellular location">
    <subcellularLocation>
        <location evidence="1">Membrane</location>
        <topology evidence="1">Multi-pass membrane protein</topology>
    </subcellularLocation>
</comment>
<dbReference type="NCBIfam" id="NF047825">
    <property type="entry name" value="T-richsensTspOAlph"/>
    <property type="match status" value="1"/>
</dbReference>